<name>A0A4U8Z7U0_METTU</name>
<evidence type="ECO:0000313" key="3">
    <source>
        <dbReference type="EMBL" id="VFU17604.1"/>
    </source>
</evidence>
<protein>
    <submittedName>
        <fullName evidence="3">Intracellular multiplication protein IcmP</fullName>
    </submittedName>
</protein>
<dbReference type="OrthoDB" id="5616932at2"/>
<keyword evidence="1" id="KW-0472">Membrane</keyword>
<evidence type="ECO:0000313" key="4">
    <source>
        <dbReference type="Proteomes" id="UP000294360"/>
    </source>
</evidence>
<geneLocation type="plasmid" evidence="3 4">
    <name>3</name>
</geneLocation>
<dbReference type="EMBL" id="LR536452">
    <property type="protein sequence ID" value="VFU17604.1"/>
    <property type="molecule type" value="Genomic_DNA"/>
</dbReference>
<dbReference type="Pfam" id="PF23127">
    <property type="entry name" value="DotM_C"/>
    <property type="match status" value="1"/>
</dbReference>
<feature type="transmembrane region" description="Helical" evidence="1">
    <location>
        <begin position="94"/>
        <end position="115"/>
    </location>
</feature>
<evidence type="ECO:0000256" key="1">
    <source>
        <dbReference type="SAM" id="Phobius"/>
    </source>
</evidence>
<evidence type="ECO:0000259" key="2">
    <source>
        <dbReference type="Pfam" id="PF23127"/>
    </source>
</evidence>
<organism evidence="3 4">
    <name type="scientific">Methylocella tundrae</name>
    <dbReference type="NCBI Taxonomy" id="227605"/>
    <lineage>
        <taxon>Bacteria</taxon>
        <taxon>Pseudomonadati</taxon>
        <taxon>Pseudomonadota</taxon>
        <taxon>Alphaproteobacteria</taxon>
        <taxon>Hyphomicrobiales</taxon>
        <taxon>Beijerinckiaceae</taxon>
        <taxon>Methylocella</taxon>
    </lineage>
</organism>
<dbReference type="InterPro" id="IPR056464">
    <property type="entry name" value="DotM_C"/>
</dbReference>
<sequence>MAASAHSGGTPENDHTGYSLIVIVVGSGVLCWAAWYFHHREVSQAAMEVAHWQMRVIHQFTERFDRADAQVLTANPARVTFDQLVRLFREIGRFFLYPAMGLSLLLAALCFRRAASARFSRALDLEGLMAEQAKGFRSTAAFVGRRLGLSAIRKGEPRPGDAALNMVEWVAAWASGKDGAFDALMARKELARQLGEVWRGIDQARPHVRCMLAVMALHHARKRSEAIALLGDLAESLPKRKHDGRAGPEKALSFPADVVALADGHLSDKSVITPVLEMMGRHFFTTTGLMSVLCEARLRGGVLAPAQFAFLKLVDRRLWYALHSLGFEIDGPRAHPHPSQRIEAIGARDHWAAERLVGRPVPAPSVDRAIKMIRLGHESTKSPASRRG</sequence>
<dbReference type="RefSeq" id="WP_134493393.1">
    <property type="nucleotide sequence ID" value="NZ_CP139087.1"/>
</dbReference>
<feature type="domain" description="DotM C-terminal cytoplasmic" evidence="2">
    <location>
        <begin position="186"/>
        <end position="374"/>
    </location>
</feature>
<dbReference type="AlphaFoldDB" id="A0A4U8Z7U0"/>
<keyword evidence="3" id="KW-0614">Plasmid</keyword>
<proteinExistence type="predicted"/>
<dbReference type="Proteomes" id="UP000294360">
    <property type="component" value="Plasmid 3"/>
</dbReference>
<reference evidence="3 4" key="1">
    <citation type="submission" date="2019-03" db="EMBL/GenBank/DDBJ databases">
        <authorList>
            <person name="Kox A.R. M."/>
        </authorList>
    </citation>
    <scope>NUCLEOTIDE SEQUENCE [LARGE SCALE GENOMIC DNA]</scope>
    <source>
        <strain evidence="3">MTUNDRAET4 annotated genome</strain>
        <plasmid evidence="4">3</plasmid>
    </source>
</reference>
<accession>A0A4U8Z7U0</accession>
<dbReference type="KEGG" id="mtun:MTUNDRAET4_0143.2"/>
<keyword evidence="1" id="KW-1133">Transmembrane helix</keyword>
<feature type="transmembrane region" description="Helical" evidence="1">
    <location>
        <begin position="17"/>
        <end position="37"/>
    </location>
</feature>
<gene>
    <name evidence="3" type="ORF">MTUNDRAET4_0143</name>
</gene>
<keyword evidence="1" id="KW-0812">Transmembrane</keyword>